<comment type="similarity">
    <text evidence="1">Belongs to the RdRP family.</text>
</comment>
<name>K1W9M9_TRIAC</name>
<accession>K1W9M9</accession>
<feature type="domain" description="RDRP core" evidence="3">
    <location>
        <begin position="384"/>
        <end position="801"/>
    </location>
</feature>
<dbReference type="GO" id="GO:0003723">
    <property type="term" value="F:RNA binding"/>
    <property type="evidence" value="ECO:0007669"/>
    <property type="project" value="UniProtKB-KW"/>
</dbReference>
<gene>
    <name evidence="4" type="ORF">A1Q2_07367</name>
</gene>
<reference evidence="4 5" key="1">
    <citation type="journal article" date="2012" name="Eukaryot. Cell">
        <title>Genome sequence of the Trichosporon asahii environmental strain CBS 8904.</title>
        <authorList>
            <person name="Yang R.Y."/>
            <person name="Li H.T."/>
            <person name="Zhu H."/>
            <person name="Zhou G.P."/>
            <person name="Wang M."/>
            <person name="Wang L."/>
        </authorList>
    </citation>
    <scope>NUCLEOTIDE SEQUENCE [LARGE SCALE GENOMIC DNA]</scope>
    <source>
        <strain evidence="4 5">CBS 8904</strain>
    </source>
</reference>
<dbReference type="eggNOG" id="KOG0988">
    <property type="taxonomic scope" value="Eukaryota"/>
</dbReference>
<dbReference type="GO" id="GO:0030422">
    <property type="term" value="P:siRNA processing"/>
    <property type="evidence" value="ECO:0007669"/>
    <property type="project" value="TreeGrafter"/>
</dbReference>
<keyword evidence="5" id="KW-1185">Reference proteome</keyword>
<organism evidence="4 5">
    <name type="scientific">Trichosporon asahii var. asahii (strain CBS 8904)</name>
    <name type="common">Yeast</name>
    <dbReference type="NCBI Taxonomy" id="1220162"/>
    <lineage>
        <taxon>Eukaryota</taxon>
        <taxon>Fungi</taxon>
        <taxon>Dikarya</taxon>
        <taxon>Basidiomycota</taxon>
        <taxon>Agaricomycotina</taxon>
        <taxon>Tremellomycetes</taxon>
        <taxon>Trichosporonales</taxon>
        <taxon>Trichosporonaceae</taxon>
        <taxon>Trichosporon</taxon>
    </lineage>
</organism>
<dbReference type="Pfam" id="PF05183">
    <property type="entry name" value="RdRP"/>
    <property type="match status" value="1"/>
</dbReference>
<keyword evidence="1 4" id="KW-0696">RNA-directed RNA polymerase</keyword>
<dbReference type="EC" id="2.7.7.48" evidence="1"/>
<evidence type="ECO:0000256" key="2">
    <source>
        <dbReference type="SAM" id="MobiDB-lite"/>
    </source>
</evidence>
<dbReference type="EMBL" id="AMBO01000391">
    <property type="protein sequence ID" value="EKC98353.1"/>
    <property type="molecule type" value="Genomic_DNA"/>
</dbReference>
<dbReference type="PANTHER" id="PTHR23079:SF55">
    <property type="entry name" value="RNA-DIRECTED RNA POLYMERASE"/>
    <property type="match status" value="1"/>
</dbReference>
<dbReference type="GO" id="GO:0031380">
    <property type="term" value="C:nuclear RNA-directed RNA polymerase complex"/>
    <property type="evidence" value="ECO:0007669"/>
    <property type="project" value="TreeGrafter"/>
</dbReference>
<proteinExistence type="inferred from homology"/>
<dbReference type="OrthoDB" id="6513042at2759"/>
<dbReference type="PANTHER" id="PTHR23079">
    <property type="entry name" value="RNA-DEPENDENT RNA POLYMERASE"/>
    <property type="match status" value="1"/>
</dbReference>
<feature type="region of interest" description="Disordered" evidence="2">
    <location>
        <begin position="30"/>
        <end position="78"/>
    </location>
</feature>
<dbReference type="InParanoid" id="K1W9M9"/>
<protein>
    <recommendedName>
        <fullName evidence="1">RNA-dependent RNA polymerase</fullName>
        <ecNumber evidence="1">2.7.7.48</ecNumber>
    </recommendedName>
</protein>
<dbReference type="GO" id="GO:0003968">
    <property type="term" value="F:RNA-directed RNA polymerase activity"/>
    <property type="evidence" value="ECO:0007669"/>
    <property type="project" value="UniProtKB-KW"/>
</dbReference>
<comment type="caution">
    <text evidence="4">The sequence shown here is derived from an EMBL/GenBank/DDBJ whole genome shotgun (WGS) entry which is preliminary data.</text>
</comment>
<dbReference type="OMA" id="LKWRARV"/>
<dbReference type="Proteomes" id="UP000006757">
    <property type="component" value="Unassembled WGS sequence"/>
</dbReference>
<dbReference type="InterPro" id="IPR007855">
    <property type="entry name" value="RDRP"/>
</dbReference>
<evidence type="ECO:0000313" key="5">
    <source>
        <dbReference type="Proteomes" id="UP000006757"/>
    </source>
</evidence>
<keyword evidence="1" id="KW-0808">Transferase</keyword>
<dbReference type="STRING" id="1220162.K1W9M9"/>
<evidence type="ECO:0000313" key="4">
    <source>
        <dbReference type="EMBL" id="EKC98353.1"/>
    </source>
</evidence>
<dbReference type="HOGENOM" id="CLU_280458_0_0_1"/>
<keyword evidence="1" id="KW-0548">Nucleotidyltransferase</keyword>
<dbReference type="AlphaFoldDB" id="K1W9M9"/>
<feature type="compositionally biased region" description="Polar residues" evidence="2">
    <location>
        <begin position="30"/>
        <end position="43"/>
    </location>
</feature>
<dbReference type="FunCoup" id="K1W9M9">
    <property type="interactions" value="5"/>
</dbReference>
<evidence type="ECO:0000256" key="1">
    <source>
        <dbReference type="RuleBase" id="RU363098"/>
    </source>
</evidence>
<comment type="catalytic activity">
    <reaction evidence="1">
        <text>RNA(n) + a ribonucleoside 5'-triphosphate = RNA(n+1) + diphosphate</text>
        <dbReference type="Rhea" id="RHEA:21248"/>
        <dbReference type="Rhea" id="RHEA-COMP:14527"/>
        <dbReference type="Rhea" id="RHEA-COMP:17342"/>
        <dbReference type="ChEBI" id="CHEBI:33019"/>
        <dbReference type="ChEBI" id="CHEBI:61557"/>
        <dbReference type="ChEBI" id="CHEBI:140395"/>
        <dbReference type="EC" id="2.7.7.48"/>
    </reaction>
</comment>
<keyword evidence="1" id="KW-0694">RNA-binding</keyword>
<evidence type="ECO:0000259" key="3">
    <source>
        <dbReference type="Pfam" id="PF05183"/>
    </source>
</evidence>
<sequence>MTSSLAQRPIKEYDNDPGVDHILADLLSTASVKSESSGSNGAPRSNKVRRGGRPPFPPGPSQLTPRFAKEKRHYSYPQGTDDKAKWQFWPKTMWLGSLTGPEFTRVNQDRRGHGHSLLAFDFERELLVMRTVFQLPQEKLPPAFKPLDAQLRFNDISRRGIHIVEEKRGTLWRVVVTVSLRRPPKFDAPLDGVHYMADGKRLYKRRATLMDFVLCEVAESRAGVLRAIPEGPAANPTFWDTYRWEFLLNNDEYRKFCHCSDRFRTLAQEDPETDLVSLNKREWTRTRRLHSEWTVPDLRSLDFSSRALVEGLIGHGIVRPIDVAELLRALDEFAKALPFRQRLLTNLFAEERVRNVYTVVKPAALRRGEFPVSRHIVMIRTVTVTPTRVLVGPPQPETSNSVTRRYSDKLDAIIRVHFTDEGERLNVQKFTKPADDACPEKGLMARVRRALQYGIEVAGCRYYPVASSGSQQKDHNMWFIDHTVIDRPELSRWMGQVKEQVVAKHAARLGLPFSASRAVALKVTVSDLADVFRNDHCFTDGCGVAGIDVMRQAARSMNNKRKTGEAPSALQFRLGGAKGVLAYWPGMAGNDEILMRPSQTKFESRLKELNVVRIAKYQAAFLNRQFINIMSACGVPDALFEQLFVEATQAIEGLPDRAVLRDLTKDDLVLFQQYTEFPMVQVIDAGFARNPMIQDLARLVEARALQDLKWRARVKLDMGVYLIGVADETGLLKEGEVFVQYQVTENDEPVVVTGAVVVCRAPALHPGDVRTARAVDHPQLRHLKNVVVFSIKGARPLPNILHSHLGPAFLRYNLANCRRLDFAKTELTTELRPEKWPDFMGKTYKSKKVLGVLFRRVQADPKFEPSDIRRSAYDPEHWLWGHPQYHDIYTRLMAVKAGYECDMHYAMRRFSATELEIVSGIVTYHKQRKTSRDITEVSESLKDHYEHITNLCREQARKCLEAFSLPAGYTAMQIVAVHAYFLTYGKQFIQQWEKQGPQMLWGPQAPQAPYDQDLLKPK</sequence>
<dbReference type="InterPro" id="IPR057596">
    <property type="entry name" value="RDRP_core"/>
</dbReference>